<gene>
    <name evidence="9" type="ORF">TCLT_LOCUS8970</name>
</gene>
<dbReference type="InterPro" id="IPR007110">
    <property type="entry name" value="Ig-like_dom"/>
</dbReference>
<name>A0A0N5D7D9_THECL</name>
<dbReference type="OrthoDB" id="504170at2759"/>
<evidence type="ECO:0000256" key="3">
    <source>
        <dbReference type="ARBA" id="ARBA00022737"/>
    </source>
</evidence>
<reference evidence="11" key="1">
    <citation type="submission" date="2017-02" db="UniProtKB">
        <authorList>
            <consortium name="WormBaseParasite"/>
        </authorList>
    </citation>
    <scope>IDENTIFICATION</scope>
</reference>
<feature type="region of interest" description="Disordered" evidence="6">
    <location>
        <begin position="1704"/>
        <end position="1723"/>
    </location>
</feature>
<feature type="compositionally biased region" description="Basic residues" evidence="6">
    <location>
        <begin position="1659"/>
        <end position="1670"/>
    </location>
</feature>
<feature type="domain" description="Fibronectin type-III" evidence="8">
    <location>
        <begin position="2736"/>
        <end position="2830"/>
    </location>
</feature>
<feature type="region of interest" description="Disordered" evidence="6">
    <location>
        <begin position="2936"/>
        <end position="3014"/>
    </location>
</feature>
<feature type="domain" description="Ig-like" evidence="7">
    <location>
        <begin position="3172"/>
        <end position="3222"/>
    </location>
</feature>
<dbReference type="SMART" id="SM00408">
    <property type="entry name" value="IGc2"/>
    <property type="match status" value="9"/>
</dbReference>
<dbReference type="CDD" id="cd00063">
    <property type="entry name" value="FN3"/>
    <property type="match status" value="6"/>
</dbReference>
<dbReference type="InterPro" id="IPR013098">
    <property type="entry name" value="Ig_I-set"/>
</dbReference>
<dbReference type="InterPro" id="IPR003599">
    <property type="entry name" value="Ig_sub"/>
</dbReference>
<dbReference type="Pfam" id="PF00041">
    <property type="entry name" value="fn3"/>
    <property type="match status" value="5"/>
</dbReference>
<feature type="domain" description="Fibronectin type-III" evidence="8">
    <location>
        <begin position="3325"/>
        <end position="3418"/>
    </location>
</feature>
<keyword evidence="4" id="KW-1015">Disulfide bond</keyword>
<accession>A0A0N5D7D9</accession>
<dbReference type="FunFam" id="2.60.40.10:FF:000107">
    <property type="entry name" value="Myosin, light chain kinase a"/>
    <property type="match status" value="1"/>
</dbReference>
<sequence>ADYESAQKLLILTEKREVVKPKVLEVEELKPLSEIEVNVCFDADIFGHYKSDVFEVSTECLSSEIVQKTIHMKSRKIVKRSESIEDILKLPLEVENNVCFGFEFRRGLESDVVDVCFAVSDCKSLQETVKLEKVRAIVKPVEATIMSEMQVPVTAREVHVDSDVVKSAEVDAINVSCKCSIFDSIEESVLLEKSRNNDVHACMQFLPGSNKLPQQESSIVVKLERTCGHDFSDSVLNLSDFLFCSVHLKWPIKVKDIHRPERPKYLGQLEPKRYDEIPVVTVAVSFEFVKQRTQKIGVGSVFNSERSTEQIELTEDIVKLTCHMHAVRHFSIFDKCTVFNLCYCGVQTESTNFAVNNSLESVQLTDVLLPEKVFIKIAAHLKEQIRKTVSTVQKPALIAHPQSVIADIDVEAGEELATTDAIVDVLTSFDKTNLSVTEVSWDEIDVKVSLDAVMDEEFIEATGPTFHYQLVSLVVSIPSVMVSRLIHEVNTLNLHEQAEIVVAKRSDTEMQKLSIRLQKETKIERMMDEKLNEITEEKKQKLAKKRGKKTSEGFKGIKTEQQDEYENFTFILQQKSIESDVPSISELTVPLKKMTRKASEAEFEMESDLKTTSEDDASTYTPSAEDKAEKEIGEKKKKIPKALVIPAEINSKYGDKSVLVSQTIVTTEVTMNEEVAKVEASPKSLLSATFSTKIDSVKRGKSASHKFSFKGDTEHDQTGLPPVPKAKEETKDVELVFGQSEGQENAERILLAQLVEELAVIVQATSKMHEQRKRTGEEELDRKEKSSELTEIIATFNGVEQLEVFEIIALHILSEGTALKVQMRDLKKGKKLLKVPAMDDKKIHSEEEKKKIQPSKDRKTEEDDKLVTKEKFEEIWLNFETEKSTHIVKSEEYTEFEVIIKEHTEKIDLTVNSQVSRKVRKVKKPVFTTDDTLEDFNATDLTLKLPSKQRDVAEAIETSVSVNLPLVRKLSVYDELAKLEEAPSTVKSKQKESYDSVKKKRLGFLQIPEQEIIALRGDTVTVECELVDQSDFLWLINNKTVDQNSKCVEEVDELVRRLKIINIAPEDNETIITAKAGDVVAETVIHVEDTPAEITERLPRRSFGRCGKDVTLSVTVTHPAHTVVWKFNGEELPNEPEKYVTTKDNNIYTLIIKDATYDSAGRYSVQIDSSETSTVLVMQGAPVVENQKPENINFDIYENLVLNIPYKAEPEPTVDCFFNGKPLFLGTKLQLEITNDLIRLCKRRTSKDDSGEYTFKISNEFGSVTTTFNAVIKGVPNVPQNLRYTNPFVDKVGLEWDAPVDDGSGEITGYLIQKKEIHHRAFHRVLQVQENKTSCLIEELDADTEYIFRIAAINKYGIGEFAEFPIIRTSVATEESKEKPESEESIREQLYEQESLENVEIEIVEKLKSEKEREITVYEIFEPHETKSAKVEKSIEECQVMKVSGKVDKIQAVSLEERSVLPESDNKTTLTEKQELEKLESAAESETKKTCVAQKEIERLDTSVVETELLSTTEKSEEISLKEKPKHTRQKGIKKEKTKEKKVAAESKGESPVSVEIPTEYFSVKLNEDIGDETVFETVKIETEKDKIERDVDEKRIKDKVIEADLFLQSTAAVRNVDKCVSLSDSEAVVLSLKEIAVAKRRKLKKEESVTRTENLKKHLEKSKSKRSKKDLKGESDDEDKVSITLVEETIDAEAGKWIHEQLLRKPEAEKTEEDAEKKQPFGSDHVYVKKASSHDITINIPRVTTWETPESEEVTQIEEVPLKTAISSIGTGVSIIQQVQKRRYGFASPPDQEIMAFRNDTVKIECELYNEKDTISWTVNGKSATTDTRCKEVVDGYLRILQIEKVVPDDTGTIITANVGEHYAESRLVIIEIPAEITEKLPHKTTGKLDNQLKLSVTISHPTQNFEWFFNNEPISENDVQYEAYLEGNICELLIKNLTYDQAGRYTARINSAETSTILTVEGKPVLIHDQAEIKTIDLESQENLMLTIPFKAMPEPILECLFNHEKISDNSKTQLHIFNDTACFCKRKVNRNDTGLYTIKIKNDYGEVSQTFSVNIKDVPEAPSNIRIVDIDHSSAQVEWDSPRNDSGCAIKNYIIEKKEATRRTYHKVAQVSSKKLHYFMDDLKTDTSYTVRIAAENKYGVGEYAECCPFKTTSLYKVPTVVHPPTISNITQESCILEWPEVADNGGSPIYGYDVYLRKDNSEWMKLNEELIFIRQYTVTNIEAGPCYTFKIEATNEAGLTSDCSVSSEPITIAKAVANLPVLNLPTIEVISGNAVLVHWTEAESDECNIISYVVQYKSEKSTFWTAKEIEHPPVEIGDLKEGVSYVFKIAPKFGSETGEFSEETIPIRVIAARKPKIVKSIKDVSVPCKRELKLECRATGEPTPEYIWYKNDREIIPTSENVEIISEGYMSVLLIHQTSMDDAGLYKCEVVNDFDSVVSTATVTITEVRAHFVTSFSEYLEVNEGEEVVFSCELSDADASVTWFKNGIHLSPSHRIIIEKNDVERKLIIKDAVVEDSGEYECSTIDRRTRSQAELVVKEEQPQIKRSPRDQIVTEFGSTVSLTCETTKPVKTLTWFKNGREIRSQPQKFYMTMEKTIATLTICALEPSDSGEYKAVLHEDEQSATAKVEFKVPPLIKLASIPPNNLFKLHAGTDFDLELLYDGFPEPNIVVLLNNALPDKKRFRMHTYANKLSLRLKDISRSDSGILKIIVENEIDQASLDIQLHVISVPSEPLNLSASNITDHSLTLKWQKPEKDNGSPIINYVVERKIANINRWRNVAKLGCDEHEFLVDDLYPNENYAFRILAANEAGEGTPSNVIDVATESETEMDNRKKYQVRKLLEKPQISEVILFEDNDTVVIRWKAVENAEEYVLEQQNVDNLWVQVDVVASLEYSCDIMSSTKYRVLAKKGNQLSIPSEPSEVITYRKNKVLEESEQETPSEQKLEKPNDMEEVQKKAEVTAKSEVLDDKIDQSESQDVNEMNRIAEEPEEKVEKKQQLKSQDKQEALVETEKEVAIVPERSEEPQKLEKVEEVDFVYEENNEIKCTTEKMILKEEKIDTVKAKLEKVPEEMSKDKKKEKKFKSKSDEEIEQKVKTVIFEKENISNETESKSEVRRFEVEEFGEDKRFVEKKEEKLNVIPVKGTILAEYGTKNLDIKVEVKGTYEQCIWTKNNRLVSRELVHNTATSSVLRIEHVDEQTAGNYLCTVTNQFEKEQAEVVVIVTDKPKIEFDSAIIESKVGEPIKIHADIAGLPLPECIWLKDGAKLVTDDNVSIAFKNNAAVLAIKRANAECSGLYKLIAENSSGKTERELRLLVKGAPSIPVGPLEVSNITNVSCKLAWNQPLLDGNSKLLGYCIEKRDAKKSSWAFVMRTTSTVAVITGLSDTITYRFRVAAENAFGTGQYLEIEKPVQLAKISTSAKPQIEKAPQNETCKLGDRLTLCVEFTGNPSPKVRWYKNDKEVVDDLNIHTTKSETNSMITIKKLCQNDEGNYQIVLENDCGTVQHNFDLTVLSKPVIIDTDKYKEPQVFNIHENINFQLSFTG</sequence>
<feature type="domain" description="Ig-like" evidence="7">
    <location>
        <begin position="3424"/>
        <end position="3512"/>
    </location>
</feature>
<feature type="domain" description="Fibronectin type-III" evidence="8">
    <location>
        <begin position="2264"/>
        <end position="2356"/>
    </location>
</feature>
<dbReference type="PANTHER" id="PTHR14340:SF9">
    <property type="entry name" value="FIBRONECTIN TYPE-III DOMAIN-CONTAINING PROTEIN"/>
    <property type="match status" value="1"/>
</dbReference>
<feature type="compositionally biased region" description="Basic and acidic residues" evidence="6">
    <location>
        <begin position="624"/>
        <end position="633"/>
    </location>
</feature>
<feature type="domain" description="Fibronectin type-III" evidence="8">
    <location>
        <begin position="1278"/>
        <end position="1372"/>
    </location>
</feature>
<dbReference type="PROSITE" id="PS50835">
    <property type="entry name" value="IG_LIKE"/>
    <property type="match status" value="6"/>
</dbReference>
<dbReference type="PROSITE" id="PS50853">
    <property type="entry name" value="FN3"/>
    <property type="match status" value="6"/>
</dbReference>
<protein>
    <submittedName>
        <fullName evidence="11">DUF3794 domain-containing protein</fullName>
    </submittedName>
</protein>
<dbReference type="InterPro" id="IPR013783">
    <property type="entry name" value="Ig-like_fold"/>
</dbReference>
<feature type="domain" description="Ig-like" evidence="7">
    <location>
        <begin position="2454"/>
        <end position="2542"/>
    </location>
</feature>
<evidence type="ECO:0000259" key="8">
    <source>
        <dbReference type="PROSITE" id="PS50853"/>
    </source>
</evidence>
<dbReference type="PRINTS" id="PR00014">
    <property type="entry name" value="FNTYPEIII"/>
</dbReference>
<dbReference type="Pfam" id="PF07679">
    <property type="entry name" value="I-set"/>
    <property type="match status" value="10"/>
</dbReference>
<dbReference type="STRING" id="103827.A0A0N5D7D9"/>
<dbReference type="Proteomes" id="UP000276776">
    <property type="component" value="Unassembled WGS sequence"/>
</dbReference>
<dbReference type="OMA" id="TIQKPIP"/>
<evidence type="ECO:0000259" key="7">
    <source>
        <dbReference type="PROSITE" id="PS50835"/>
    </source>
</evidence>
<dbReference type="SMART" id="SM00060">
    <property type="entry name" value="FN3"/>
    <property type="match status" value="6"/>
</dbReference>
<evidence type="ECO:0000313" key="9">
    <source>
        <dbReference type="EMBL" id="VDN06565.1"/>
    </source>
</evidence>
<reference evidence="9 10" key="2">
    <citation type="submission" date="2018-11" db="EMBL/GenBank/DDBJ databases">
        <authorList>
            <consortium name="Pathogen Informatics"/>
        </authorList>
    </citation>
    <scope>NUCLEOTIDE SEQUENCE [LARGE SCALE GENOMIC DNA]</scope>
</reference>
<dbReference type="FunFam" id="2.60.40.10:FF:000031">
    <property type="entry name" value="Myosin-binding protein C, slow type"/>
    <property type="match status" value="2"/>
</dbReference>
<dbReference type="SUPFAM" id="SSF48726">
    <property type="entry name" value="Immunoglobulin"/>
    <property type="match status" value="13"/>
</dbReference>
<dbReference type="Gene3D" id="2.60.40.10">
    <property type="entry name" value="Immunoglobulins"/>
    <property type="match status" value="19"/>
</dbReference>
<proteinExistence type="predicted"/>
<evidence type="ECO:0000256" key="6">
    <source>
        <dbReference type="SAM" id="MobiDB-lite"/>
    </source>
</evidence>
<keyword evidence="3" id="KW-0677">Repeat</keyword>
<evidence type="ECO:0000256" key="2">
    <source>
        <dbReference type="ARBA" id="ARBA00022490"/>
    </source>
</evidence>
<feature type="compositionally biased region" description="Basic and acidic residues" evidence="6">
    <location>
        <begin position="2944"/>
        <end position="2976"/>
    </location>
</feature>
<dbReference type="InterPro" id="IPR003961">
    <property type="entry name" value="FN3_dom"/>
</dbReference>
<keyword evidence="5" id="KW-0393">Immunoglobulin domain</keyword>
<evidence type="ECO:0000256" key="4">
    <source>
        <dbReference type="ARBA" id="ARBA00023157"/>
    </source>
</evidence>
<dbReference type="WBParaSite" id="TCLT_0000898101-mRNA-1">
    <property type="protein sequence ID" value="TCLT_0000898101-mRNA-1"/>
    <property type="gene ID" value="TCLT_0000898101"/>
</dbReference>
<feature type="region of interest" description="Disordered" evidence="6">
    <location>
        <begin position="1511"/>
        <end position="1547"/>
    </location>
</feature>
<dbReference type="PANTHER" id="PTHR14340">
    <property type="entry name" value="MICROFIBRIL-ASSOCIATED GLYCOPROTEIN 3"/>
    <property type="match status" value="1"/>
</dbReference>
<feature type="domain" description="Ig-like" evidence="7">
    <location>
        <begin position="2359"/>
        <end position="2448"/>
    </location>
</feature>
<dbReference type="SUPFAM" id="SSF49265">
    <property type="entry name" value="Fibronectin type III"/>
    <property type="match status" value="4"/>
</dbReference>
<dbReference type="InterPro" id="IPR036116">
    <property type="entry name" value="FN3_sf"/>
</dbReference>
<dbReference type="InterPro" id="IPR003598">
    <property type="entry name" value="Ig_sub2"/>
</dbReference>
<dbReference type="EMBL" id="UYYF01004710">
    <property type="protein sequence ID" value="VDN06565.1"/>
    <property type="molecule type" value="Genomic_DNA"/>
</dbReference>
<keyword evidence="2" id="KW-0963">Cytoplasm</keyword>
<dbReference type="CDD" id="cd00096">
    <property type="entry name" value="Ig"/>
    <property type="match status" value="4"/>
</dbReference>
<feature type="domain" description="Ig-like" evidence="7">
    <location>
        <begin position="2546"/>
        <end position="2629"/>
    </location>
</feature>
<feature type="region of interest" description="Disordered" evidence="6">
    <location>
        <begin position="843"/>
        <end position="863"/>
    </location>
</feature>
<dbReference type="FunFam" id="2.60.40.10:FF:000211">
    <property type="entry name" value="Obscurin-like protein 1"/>
    <property type="match status" value="1"/>
</dbReference>
<dbReference type="SMART" id="SM00409">
    <property type="entry name" value="IG"/>
    <property type="match status" value="13"/>
</dbReference>
<evidence type="ECO:0000313" key="11">
    <source>
        <dbReference type="WBParaSite" id="TCLT_0000898101-mRNA-1"/>
    </source>
</evidence>
<feature type="region of interest" description="Disordered" evidence="6">
    <location>
        <begin position="704"/>
        <end position="730"/>
    </location>
</feature>
<feature type="domain" description="Fibronectin type-III" evidence="8">
    <location>
        <begin position="2064"/>
        <end position="2158"/>
    </location>
</feature>
<feature type="region of interest" description="Disordered" evidence="6">
    <location>
        <begin position="1650"/>
        <end position="1675"/>
    </location>
</feature>
<feature type="region of interest" description="Disordered" evidence="6">
    <location>
        <begin position="600"/>
        <end position="633"/>
    </location>
</feature>
<feature type="compositionally biased region" description="Basic and acidic residues" evidence="6">
    <location>
        <begin position="1533"/>
        <end position="1547"/>
    </location>
</feature>
<comment type="subcellular location">
    <subcellularLocation>
        <location evidence="1">Cytoplasm</location>
    </subcellularLocation>
</comment>
<evidence type="ECO:0000313" key="10">
    <source>
        <dbReference type="Proteomes" id="UP000276776"/>
    </source>
</evidence>
<keyword evidence="10" id="KW-1185">Reference proteome</keyword>
<feature type="domain" description="Ig-like" evidence="7">
    <location>
        <begin position="1091"/>
        <end position="1176"/>
    </location>
</feature>
<feature type="compositionally biased region" description="Basic and acidic residues" evidence="6">
    <location>
        <begin position="1704"/>
        <end position="1720"/>
    </location>
</feature>
<dbReference type="GO" id="GO:0030017">
    <property type="term" value="C:sarcomere"/>
    <property type="evidence" value="ECO:0007669"/>
    <property type="project" value="UniProtKB-ARBA"/>
</dbReference>
<evidence type="ECO:0000256" key="1">
    <source>
        <dbReference type="ARBA" id="ARBA00004496"/>
    </source>
</evidence>
<feature type="domain" description="Fibronectin type-III" evidence="8">
    <location>
        <begin position="2164"/>
        <end position="2259"/>
    </location>
</feature>
<organism evidence="11">
    <name type="scientific">Thelazia callipaeda</name>
    <name type="common">Oriental eyeworm</name>
    <name type="synonym">Parasitic nematode</name>
    <dbReference type="NCBI Taxonomy" id="103827"/>
    <lineage>
        <taxon>Eukaryota</taxon>
        <taxon>Metazoa</taxon>
        <taxon>Ecdysozoa</taxon>
        <taxon>Nematoda</taxon>
        <taxon>Chromadorea</taxon>
        <taxon>Rhabditida</taxon>
        <taxon>Spirurina</taxon>
        <taxon>Spiruromorpha</taxon>
        <taxon>Thelazioidea</taxon>
        <taxon>Thelaziidae</taxon>
        <taxon>Thelazia</taxon>
    </lineage>
</organism>
<feature type="compositionally biased region" description="Basic and acidic residues" evidence="6">
    <location>
        <begin position="2987"/>
        <end position="3014"/>
    </location>
</feature>
<dbReference type="InterPro" id="IPR036179">
    <property type="entry name" value="Ig-like_dom_sf"/>
</dbReference>
<feature type="compositionally biased region" description="Basic and acidic residues" evidence="6">
    <location>
        <begin position="1514"/>
        <end position="1523"/>
    </location>
</feature>
<evidence type="ECO:0000256" key="5">
    <source>
        <dbReference type="ARBA" id="ARBA00023319"/>
    </source>
</evidence>